<evidence type="ECO:0000259" key="2">
    <source>
        <dbReference type="Pfam" id="PF03413"/>
    </source>
</evidence>
<dbReference type="InterPro" id="IPR025711">
    <property type="entry name" value="PepSY"/>
</dbReference>
<dbReference type="Gene3D" id="3.10.450.40">
    <property type="match status" value="1"/>
</dbReference>
<reference evidence="3 4" key="1">
    <citation type="submission" date="2016-11" db="EMBL/GenBank/DDBJ databases">
        <authorList>
            <person name="Jaros S."/>
            <person name="Januszkiewicz K."/>
            <person name="Wedrychowicz H."/>
        </authorList>
    </citation>
    <scope>NUCLEOTIDE SEQUENCE [LARGE SCALE GENOMIC DNA]</scope>
    <source>
        <strain evidence="3 4">DSM 44523</strain>
    </source>
</reference>
<accession>A0A1M5NJV8</accession>
<feature type="domain" description="PepSY" evidence="2">
    <location>
        <begin position="157"/>
        <end position="210"/>
    </location>
</feature>
<evidence type="ECO:0000256" key="1">
    <source>
        <dbReference type="SAM" id="MobiDB-lite"/>
    </source>
</evidence>
<organism evidence="3 4">
    <name type="scientific">Streptoalloteichus hindustanus</name>
    <dbReference type="NCBI Taxonomy" id="2017"/>
    <lineage>
        <taxon>Bacteria</taxon>
        <taxon>Bacillati</taxon>
        <taxon>Actinomycetota</taxon>
        <taxon>Actinomycetes</taxon>
        <taxon>Pseudonocardiales</taxon>
        <taxon>Pseudonocardiaceae</taxon>
        <taxon>Streptoalloteichus</taxon>
    </lineage>
</organism>
<dbReference type="AlphaFoldDB" id="A0A1M5NJV8"/>
<protein>
    <submittedName>
        <fullName evidence="3">Peptidase propeptide and YPEB domain-containing protein</fullName>
    </submittedName>
</protein>
<dbReference type="RefSeq" id="WP_073489662.1">
    <property type="nucleotide sequence ID" value="NZ_FQVN01000016.1"/>
</dbReference>
<feature type="region of interest" description="Disordered" evidence="1">
    <location>
        <begin position="26"/>
        <end position="78"/>
    </location>
</feature>
<dbReference type="EMBL" id="FQVN01000016">
    <property type="protein sequence ID" value="SHG89479.1"/>
    <property type="molecule type" value="Genomic_DNA"/>
</dbReference>
<keyword evidence="4" id="KW-1185">Reference proteome</keyword>
<dbReference type="PROSITE" id="PS51257">
    <property type="entry name" value="PROKAR_LIPOPROTEIN"/>
    <property type="match status" value="1"/>
</dbReference>
<gene>
    <name evidence="3" type="ORF">SAMN05444320_1165</name>
</gene>
<feature type="compositionally biased region" description="Low complexity" evidence="1">
    <location>
        <begin position="55"/>
        <end position="71"/>
    </location>
</feature>
<dbReference type="Proteomes" id="UP000184501">
    <property type="component" value="Unassembled WGS sequence"/>
</dbReference>
<proteinExistence type="predicted"/>
<name>A0A1M5NJV8_STRHI</name>
<evidence type="ECO:0000313" key="3">
    <source>
        <dbReference type="EMBL" id="SHG89479.1"/>
    </source>
</evidence>
<evidence type="ECO:0000313" key="4">
    <source>
        <dbReference type="Proteomes" id="UP000184501"/>
    </source>
</evidence>
<sequence length="223" mass="24051">MPTRNVVRALVVGFAATSLLTAGCASRSEEGGAPQAPMTTHASMPPSNSSPPPLASRRASASAATSAAAGPNKIGPNDLRRAVEAAQGRASDARLLAAEPETAEGRKVWRIAVLTAEPSVAAYDVDPRTFNARQRSQPPAEQPWTRLREIASVDWTDAVTMATEQTQGTVSRVRLDNVADQPDRPMWKVTVLSEDQKVEYEIDAQNGNVLHREIDRREGDDWS</sequence>
<dbReference type="Pfam" id="PF03413">
    <property type="entry name" value="PepSY"/>
    <property type="match status" value="1"/>
</dbReference>